<proteinExistence type="predicted"/>
<name>H8N104_CORCM</name>
<dbReference type="RefSeq" id="WP_014399645.1">
    <property type="nucleotide sequence ID" value="NC_017030.1"/>
</dbReference>
<protein>
    <recommendedName>
        <fullName evidence="5">TPR domain-containing protein</fullName>
    </recommendedName>
</protein>
<reference evidence="4" key="2">
    <citation type="submission" date="2012-03" db="EMBL/GenBank/DDBJ databases">
        <title>Genome sequence of the fruiting myxobacterium Corallococcus coralloides DSM 2259.</title>
        <authorList>
            <person name="Huntley S."/>
            <person name="Zhang Y."/>
            <person name="Treuner-Lange A."/>
            <person name="Sensen C.W."/>
            <person name="Sogaard-Andersen L."/>
        </authorList>
    </citation>
    <scope>NUCLEOTIDE SEQUENCE [LARGE SCALE GENOMIC DNA]</scope>
    <source>
        <strain evidence="4">ATCC 25202 / DSM 2259 / NBRC 100086 / M2</strain>
    </source>
</reference>
<evidence type="ECO:0000256" key="1">
    <source>
        <dbReference type="SAM" id="MobiDB-lite"/>
    </source>
</evidence>
<dbReference type="AlphaFoldDB" id="H8N104"/>
<dbReference type="KEGG" id="ccx:COCOR_06859"/>
<evidence type="ECO:0000313" key="3">
    <source>
        <dbReference type="EMBL" id="AFE07178.1"/>
    </source>
</evidence>
<dbReference type="Proteomes" id="UP000007587">
    <property type="component" value="Chromosome"/>
</dbReference>
<dbReference type="STRING" id="1144275.COCOR_06859"/>
<evidence type="ECO:0008006" key="5">
    <source>
        <dbReference type="Google" id="ProtNLM"/>
    </source>
</evidence>
<feature type="transmembrane region" description="Helical" evidence="2">
    <location>
        <begin position="190"/>
        <end position="210"/>
    </location>
</feature>
<feature type="transmembrane region" description="Helical" evidence="2">
    <location>
        <begin position="243"/>
        <end position="265"/>
    </location>
</feature>
<feature type="compositionally biased region" description="Pro residues" evidence="1">
    <location>
        <begin position="148"/>
        <end position="158"/>
    </location>
</feature>
<organism evidence="3 4">
    <name type="scientific">Corallococcus coralloides (strain ATCC 25202 / DSM 2259 / NBRC 100086 / M2)</name>
    <name type="common">Myxococcus coralloides</name>
    <dbReference type="NCBI Taxonomy" id="1144275"/>
    <lineage>
        <taxon>Bacteria</taxon>
        <taxon>Pseudomonadati</taxon>
        <taxon>Myxococcota</taxon>
        <taxon>Myxococcia</taxon>
        <taxon>Myxococcales</taxon>
        <taxon>Cystobacterineae</taxon>
        <taxon>Myxococcaceae</taxon>
        <taxon>Corallococcus</taxon>
    </lineage>
</organism>
<feature type="region of interest" description="Disordered" evidence="1">
    <location>
        <begin position="118"/>
        <end position="175"/>
    </location>
</feature>
<keyword evidence="2" id="KW-0812">Transmembrane</keyword>
<reference evidence="3 4" key="1">
    <citation type="journal article" date="2012" name="J. Bacteriol.">
        <title>Complete Genome Sequence of the Fruiting Myxobacterium Corallococcus coralloides DSM 2259.</title>
        <authorList>
            <person name="Huntley S."/>
            <person name="Zhang Y."/>
            <person name="Treuner-Lange A."/>
            <person name="Kneip S."/>
            <person name="Sensen C.W."/>
            <person name="Sogaard-Andersen L."/>
        </authorList>
    </citation>
    <scope>NUCLEOTIDE SEQUENCE [LARGE SCALE GENOMIC DNA]</scope>
    <source>
        <strain evidence="4">ATCC 25202 / DSM 2259 / NBRC 100086 / M2</strain>
    </source>
</reference>
<keyword evidence="2" id="KW-0472">Membrane</keyword>
<dbReference type="HOGENOM" id="CLU_914359_0_0_7"/>
<gene>
    <name evidence="3" type="ordered locus">COCOR_06859</name>
</gene>
<accession>H8N104</accession>
<keyword evidence="4" id="KW-1185">Reference proteome</keyword>
<dbReference type="EMBL" id="CP003389">
    <property type="protein sequence ID" value="AFE07178.1"/>
    <property type="molecule type" value="Genomic_DNA"/>
</dbReference>
<evidence type="ECO:0000313" key="4">
    <source>
        <dbReference type="Proteomes" id="UP000007587"/>
    </source>
</evidence>
<dbReference type="eggNOG" id="COG0457">
    <property type="taxonomic scope" value="Bacteria"/>
</dbReference>
<dbReference type="InParanoid" id="H8N104"/>
<sequence length="290" mass="30327">MRSSQALGPPLCWVFLVILPSVGLAAPSSEVKRHLEAIASLYEELEFESALGQLATARRLASGPDDEVELSIWEGLLMAELSRTEEASAAFMAALFLRPDAQLPVKVSPKVSSQFESLRKAVKSTQQTRRGAPKPSPAPRQATDAPREGPPPSPPPRIASPSSVGTASAPITPPLQVTQETRTSSLRSKAYIPAIAGGALTVAGGISWALSRGELSKLRNADPSLASFADIDRAASRGRTLQTVGVGLLGAGVLGLGLATGMYLVGAPEKSLAMQLGTDGRSALVYGRWP</sequence>
<evidence type="ECO:0000256" key="2">
    <source>
        <dbReference type="SAM" id="Phobius"/>
    </source>
</evidence>
<dbReference type="OrthoDB" id="5523837at2"/>
<keyword evidence="2" id="KW-1133">Transmembrane helix</keyword>